<reference evidence="1 2" key="2">
    <citation type="journal article" date="2022" name="Mol. Ecol. Resour.">
        <title>The genomes of chicory, endive, great burdock and yacon provide insights into Asteraceae paleo-polyploidization history and plant inulin production.</title>
        <authorList>
            <person name="Fan W."/>
            <person name="Wang S."/>
            <person name="Wang H."/>
            <person name="Wang A."/>
            <person name="Jiang F."/>
            <person name="Liu H."/>
            <person name="Zhao H."/>
            <person name="Xu D."/>
            <person name="Zhang Y."/>
        </authorList>
    </citation>
    <scope>NUCLEOTIDE SEQUENCE [LARGE SCALE GENOMIC DNA]</scope>
    <source>
        <strain evidence="2">cv. Yunnan</strain>
        <tissue evidence="1">Leaves</tissue>
    </source>
</reference>
<dbReference type="EMBL" id="CM042031">
    <property type="protein sequence ID" value="KAI3783528.1"/>
    <property type="molecule type" value="Genomic_DNA"/>
</dbReference>
<dbReference type="Proteomes" id="UP001056120">
    <property type="component" value="Linkage Group LG14"/>
</dbReference>
<reference evidence="2" key="1">
    <citation type="journal article" date="2022" name="Mol. Ecol. Resour.">
        <title>The genomes of chicory, endive, great burdock and yacon provide insights into Asteraceae palaeo-polyploidization history and plant inulin production.</title>
        <authorList>
            <person name="Fan W."/>
            <person name="Wang S."/>
            <person name="Wang H."/>
            <person name="Wang A."/>
            <person name="Jiang F."/>
            <person name="Liu H."/>
            <person name="Zhao H."/>
            <person name="Xu D."/>
            <person name="Zhang Y."/>
        </authorList>
    </citation>
    <scope>NUCLEOTIDE SEQUENCE [LARGE SCALE GENOMIC DNA]</scope>
    <source>
        <strain evidence="2">cv. Yunnan</strain>
    </source>
</reference>
<comment type="caution">
    <text evidence="1">The sequence shown here is derived from an EMBL/GenBank/DDBJ whole genome shotgun (WGS) entry which is preliminary data.</text>
</comment>
<sequence>MAQSPVVSETRKLMNPRVEIDTSPPFRSVKEAVTRFGGSGSWIPLHAPRLAGHDLEEIDMETIEKQAADLEKELITKEQETLEVLRELESTKGVMEGLKANIMKEVPSVINLNPNSGPVPPVDKSTNSLTIFPLPLPPGVILTELKEAKSKLNRTTNDLAMIRASVESLNRKMRTHKANLAEKEVETKRVIEETIDVSNVSHKLTYEAQQFMKMEEAAQYEVIKATTEIEHTKMSIKMVEMRLIAAKKMEEAARAMEAVACAENKPLTREVITLSYEEYSELTQKAQKAEEVFKKNDYLRKDANLSTMGFLKNSIDQTDDVKFSRKTLEEALGPRTDAARSETHNHPKTRNSYPFRGHAPRRYEPLIGDDSNLINKESRPVLRTSVSIGDILSRKLILQDNIVVREDVESQTRRDDASLSEMLREQSSLIFHDSGRTDKEDRIDKQFFTQRKKFGFIHVSLPLTKHNRKKSNPQPQQPMNMRYP</sequence>
<evidence type="ECO:0000313" key="2">
    <source>
        <dbReference type="Proteomes" id="UP001056120"/>
    </source>
</evidence>
<organism evidence="1 2">
    <name type="scientific">Smallanthus sonchifolius</name>
    <dbReference type="NCBI Taxonomy" id="185202"/>
    <lineage>
        <taxon>Eukaryota</taxon>
        <taxon>Viridiplantae</taxon>
        <taxon>Streptophyta</taxon>
        <taxon>Embryophyta</taxon>
        <taxon>Tracheophyta</taxon>
        <taxon>Spermatophyta</taxon>
        <taxon>Magnoliopsida</taxon>
        <taxon>eudicotyledons</taxon>
        <taxon>Gunneridae</taxon>
        <taxon>Pentapetalae</taxon>
        <taxon>asterids</taxon>
        <taxon>campanulids</taxon>
        <taxon>Asterales</taxon>
        <taxon>Asteraceae</taxon>
        <taxon>Asteroideae</taxon>
        <taxon>Heliantheae alliance</taxon>
        <taxon>Millerieae</taxon>
        <taxon>Smallanthus</taxon>
    </lineage>
</organism>
<accession>A0ACB9GKE7</accession>
<name>A0ACB9GKE7_9ASTR</name>
<gene>
    <name evidence="1" type="ORF">L1987_42612</name>
</gene>
<protein>
    <submittedName>
        <fullName evidence="1">Uncharacterized protein</fullName>
    </submittedName>
</protein>
<keyword evidence="2" id="KW-1185">Reference proteome</keyword>
<proteinExistence type="predicted"/>
<evidence type="ECO:0000313" key="1">
    <source>
        <dbReference type="EMBL" id="KAI3783528.1"/>
    </source>
</evidence>